<evidence type="ECO:0000313" key="3">
    <source>
        <dbReference type="Proteomes" id="UP000009058"/>
    </source>
</evidence>
<dbReference type="GeneID" id="2677411"/>
<feature type="transmembrane region" description="Helical" evidence="1">
    <location>
        <begin position="320"/>
        <end position="339"/>
    </location>
</feature>
<reference key="2">
    <citation type="submission" date="2011-05" db="EMBL/GenBank/DDBJ databases">
        <title>The Genome Sequence of Magnaporthe oryzae 70-15.</title>
        <authorList>
            <consortium name="The Broad Institute Genome Sequencing Platform"/>
            <person name="Ma L.-J."/>
            <person name="Dead R."/>
            <person name="Young S.K."/>
            <person name="Zeng Q."/>
            <person name="Gargeya S."/>
            <person name="Fitzgerald M."/>
            <person name="Haas B."/>
            <person name="Abouelleil A."/>
            <person name="Alvarado L."/>
            <person name="Arachchi H.M."/>
            <person name="Berlin A."/>
            <person name="Brown A."/>
            <person name="Chapman S.B."/>
            <person name="Chen Z."/>
            <person name="Dunbar C."/>
            <person name="Freedman E."/>
            <person name="Gearin G."/>
            <person name="Gellesch M."/>
            <person name="Goldberg J."/>
            <person name="Griggs A."/>
            <person name="Gujja S."/>
            <person name="Heiman D."/>
            <person name="Howarth C."/>
            <person name="Larson L."/>
            <person name="Lui A."/>
            <person name="MacDonald P.J.P."/>
            <person name="Mehta T."/>
            <person name="Montmayeur A."/>
            <person name="Murphy C."/>
            <person name="Neiman D."/>
            <person name="Pearson M."/>
            <person name="Priest M."/>
            <person name="Roberts A."/>
            <person name="Saif S."/>
            <person name="Shea T."/>
            <person name="Shenoy N."/>
            <person name="Sisk P."/>
            <person name="Stolte C."/>
            <person name="Sykes S."/>
            <person name="Yandava C."/>
            <person name="Wortman J."/>
            <person name="Nusbaum C."/>
            <person name="Birren B."/>
        </authorList>
    </citation>
    <scope>NUCLEOTIDE SEQUENCE</scope>
    <source>
        <strain>70-15</strain>
    </source>
</reference>
<dbReference type="HOGENOM" id="CLU_034489_0_0_1"/>
<dbReference type="OrthoDB" id="1937642at2759"/>
<dbReference type="eggNOG" id="ENOG502SH7B">
    <property type="taxonomic scope" value="Eukaryota"/>
</dbReference>
<dbReference type="AlphaFoldDB" id="G4NHP2"/>
<feature type="transmembrane region" description="Helical" evidence="1">
    <location>
        <begin position="295"/>
        <end position="314"/>
    </location>
</feature>
<dbReference type="EMBL" id="CM001236">
    <property type="protein sequence ID" value="EHA47752.1"/>
    <property type="molecule type" value="Genomic_DNA"/>
</dbReference>
<protein>
    <submittedName>
        <fullName evidence="2">Uncharacterized protein</fullName>
    </submittedName>
</protein>
<reference evidence="2 3" key="1">
    <citation type="journal article" date="2005" name="Nature">
        <title>The genome sequence of the rice blast fungus Magnaporthe grisea.</title>
        <authorList>
            <person name="Dean R.A."/>
            <person name="Talbot N.J."/>
            <person name="Ebbole D.J."/>
            <person name="Farman M.L."/>
            <person name="Mitchell T.K."/>
            <person name="Orbach M.J."/>
            <person name="Thon M."/>
            <person name="Kulkarni R."/>
            <person name="Xu J.R."/>
            <person name="Pan H."/>
            <person name="Read N.D."/>
            <person name="Lee Y.H."/>
            <person name="Carbone I."/>
            <person name="Brown D."/>
            <person name="Oh Y.Y."/>
            <person name="Donofrio N."/>
            <person name="Jeong J.S."/>
            <person name="Soanes D.M."/>
            <person name="Djonovic S."/>
            <person name="Kolomiets E."/>
            <person name="Rehmeyer C."/>
            <person name="Li W."/>
            <person name="Harding M."/>
            <person name="Kim S."/>
            <person name="Lebrun M.H."/>
            <person name="Bohnert H."/>
            <person name="Coughlan S."/>
            <person name="Butler J."/>
            <person name="Calvo S."/>
            <person name="Ma L.J."/>
            <person name="Nicol R."/>
            <person name="Purcell S."/>
            <person name="Nusbaum C."/>
            <person name="Galagan J.E."/>
            <person name="Birren B.W."/>
        </authorList>
    </citation>
    <scope>NUCLEOTIDE SEQUENCE [LARGE SCALE GENOMIC DNA]</scope>
    <source>
        <strain evidence="3">70-15 / ATCC MYA-4617 / FGSC 8958</strain>
    </source>
</reference>
<keyword evidence="1" id="KW-1133">Transmembrane helix</keyword>
<dbReference type="RefSeq" id="XP_003720119.1">
    <property type="nucleotide sequence ID" value="XM_003720071.1"/>
</dbReference>
<dbReference type="InParanoid" id="G4NHP2"/>
<keyword evidence="3" id="KW-1185">Reference proteome</keyword>
<evidence type="ECO:0000313" key="2">
    <source>
        <dbReference type="EMBL" id="EHA47752.1"/>
    </source>
</evidence>
<gene>
    <name evidence="2" type="ORF">MGG_03769</name>
</gene>
<dbReference type="VEuPathDB" id="FungiDB:MGG_03769"/>
<keyword evidence="1" id="KW-0812">Transmembrane</keyword>
<proteinExistence type="predicted"/>
<organism evidence="2 3">
    <name type="scientific">Pyricularia oryzae (strain 70-15 / ATCC MYA-4617 / FGSC 8958)</name>
    <name type="common">Rice blast fungus</name>
    <name type="synonym">Magnaporthe oryzae</name>
    <dbReference type="NCBI Taxonomy" id="242507"/>
    <lineage>
        <taxon>Eukaryota</taxon>
        <taxon>Fungi</taxon>
        <taxon>Dikarya</taxon>
        <taxon>Ascomycota</taxon>
        <taxon>Pezizomycotina</taxon>
        <taxon>Sordariomycetes</taxon>
        <taxon>Sordariomycetidae</taxon>
        <taxon>Magnaporthales</taxon>
        <taxon>Pyriculariaceae</taxon>
        <taxon>Pyricularia</taxon>
    </lineage>
</organism>
<accession>G4NHP2</accession>
<evidence type="ECO:0000256" key="1">
    <source>
        <dbReference type="SAM" id="Phobius"/>
    </source>
</evidence>
<dbReference type="Proteomes" id="UP000009058">
    <property type="component" value="Chromosome 6"/>
</dbReference>
<dbReference type="OMA" id="FWITRIT"/>
<keyword evidence="1" id="KW-0472">Membrane</keyword>
<dbReference type="KEGG" id="mgr:MGG_03769"/>
<name>G4NHP2_PYRO7</name>
<sequence>MAPAWVHPLVAVVKRDIVNDSLVTSIESQWHNPKDTLSVLLLLSPDVIRQAIAQQTGRRIVPVAFSFGWVAYGAMSLLHTFGDGHLMPPTDVNNVLVLTADSGHVRSSSSWVLGRLLRDVTHSVDNGIRHEQAKVASTGAEPFKQGQQPSVAAVEQQKSMESTPWEALRVSIYQLDDRADDTVPQVDGVWRSGVVTILIQLVLSIVPCLVYREWHVFLITAAGTILALATSSLPQWRDEKWACPKTGGPTVAITTGNGSRHVIIVENDRKNDKGLHLELLAHGTRVFRPSLLTKISCVAFATLWICLLITMAGIEDNTWYLLAIGAIGSAQNLYAAAAIRSPAAHGIHVKLKETIVDSKVAPVLKRVEQRYPSLGLSLVEIFFPASLRVKDPEDLEFWRGAMERRLAENKHGIRLDRIGEVSAGQPEVASRDAVQGV</sequence>